<comment type="caution">
    <text evidence="2">The sequence shown here is derived from an EMBL/GenBank/DDBJ whole genome shotgun (WGS) entry which is preliminary data.</text>
</comment>
<dbReference type="Proteomes" id="UP000626109">
    <property type="component" value="Unassembled WGS sequence"/>
</dbReference>
<name>A0A813KNM9_POLGL</name>
<dbReference type="PANTHER" id="PTHR13270:SF14">
    <property type="entry name" value="SEX DETERMINATION AND DOSAGE COMPENSATION PROTEIN SDC-2"/>
    <property type="match status" value="1"/>
</dbReference>
<accession>A0A813KNM9</accession>
<dbReference type="SUPFAM" id="SSF81995">
    <property type="entry name" value="beta-sandwich domain of Sec23/24"/>
    <property type="match status" value="1"/>
</dbReference>
<dbReference type="EMBL" id="CAJNNW010031846">
    <property type="protein sequence ID" value="CAE8709464.1"/>
    <property type="molecule type" value="Genomic_DNA"/>
</dbReference>
<reference evidence="2" key="1">
    <citation type="submission" date="2021-02" db="EMBL/GenBank/DDBJ databases">
        <authorList>
            <person name="Dougan E. K."/>
            <person name="Rhodes N."/>
            <person name="Thang M."/>
            <person name="Chan C."/>
        </authorList>
    </citation>
    <scope>NUCLEOTIDE SEQUENCE</scope>
</reference>
<evidence type="ECO:0000256" key="1">
    <source>
        <dbReference type="SAM" id="MobiDB-lite"/>
    </source>
</evidence>
<evidence type="ECO:0000313" key="3">
    <source>
        <dbReference type="Proteomes" id="UP000626109"/>
    </source>
</evidence>
<proteinExistence type="predicted"/>
<organism evidence="2 3">
    <name type="scientific">Polarella glacialis</name>
    <name type="common">Dinoflagellate</name>
    <dbReference type="NCBI Taxonomy" id="89957"/>
    <lineage>
        <taxon>Eukaryota</taxon>
        <taxon>Sar</taxon>
        <taxon>Alveolata</taxon>
        <taxon>Dinophyceae</taxon>
        <taxon>Suessiales</taxon>
        <taxon>Suessiaceae</taxon>
        <taxon>Polarella</taxon>
    </lineage>
</organism>
<feature type="compositionally biased region" description="Low complexity" evidence="1">
    <location>
        <begin position="26"/>
        <end position="56"/>
    </location>
</feature>
<feature type="region of interest" description="Disordered" evidence="1">
    <location>
        <begin position="1"/>
        <end position="78"/>
    </location>
</feature>
<evidence type="ECO:0000313" key="2">
    <source>
        <dbReference type="EMBL" id="CAE8709464.1"/>
    </source>
</evidence>
<dbReference type="PANTHER" id="PTHR13270">
    <property type="entry name" value="PROTEIN C20ORF116-RELATED"/>
    <property type="match status" value="1"/>
</dbReference>
<sequence>MVAAAVAPALSMPRQSPRPGMAHLAQQQQQQQQQQHQQQQYHQQQRQQQQQQQQKEQQQHHQQKLPKSSKQPAVATSRAAAAREDYLASRLQRLLVWAESSQVAQLELRPASELSTAVLPLLCASRLLCAEDLRALVVVSRGNCRTLARPDVLAPLLELLFLGFTELRGLAEAAVARLEALDSCTEQVRTALSDLRPSRLASLGLDLKCEGSRAHAVLESASTLLGEDRAVDCHAARLLLVEGGSTLARAVALRPEAAPATKRRRFRQMMAKHGEAVAAAAACATHADDGSEDACGILARWLLIMESWFEELPVLVALRRTREALAAHVLPLSSWALRPHLRPLLGRL</sequence>
<protein>
    <submittedName>
        <fullName evidence="2">Uncharacterized protein</fullName>
    </submittedName>
</protein>
<dbReference type="AlphaFoldDB" id="A0A813KNM9"/>
<feature type="non-terminal residue" evidence="2">
    <location>
        <position position="1"/>
    </location>
</feature>
<gene>
    <name evidence="2" type="ORF">PGLA2088_LOCUS35477</name>
</gene>